<dbReference type="InterPro" id="IPR025847">
    <property type="entry name" value="MEDS_domain"/>
</dbReference>
<accession>A0A1V9AA22</accession>
<protein>
    <recommendedName>
        <fullName evidence="1">STAS domain-containing protein</fullName>
    </recommendedName>
</protein>
<proteinExistence type="predicted"/>
<gene>
    <name evidence="2" type="ORF">B1813_05240</name>
</gene>
<dbReference type="Pfam" id="PF14417">
    <property type="entry name" value="MEDS"/>
    <property type="match status" value="1"/>
</dbReference>
<name>A0A1V9AA22_SACPI</name>
<organism evidence="2 3">
    <name type="scientific">Saccharomonospora piscinae</name>
    <dbReference type="NCBI Taxonomy" id="687388"/>
    <lineage>
        <taxon>Bacteria</taxon>
        <taxon>Bacillati</taxon>
        <taxon>Actinomycetota</taxon>
        <taxon>Actinomycetes</taxon>
        <taxon>Pseudonocardiales</taxon>
        <taxon>Pseudonocardiaceae</taxon>
        <taxon>Saccharomonospora</taxon>
    </lineage>
</organism>
<dbReference type="InterPro" id="IPR036513">
    <property type="entry name" value="STAS_dom_sf"/>
</dbReference>
<dbReference type="EMBL" id="MWIH01000003">
    <property type="protein sequence ID" value="OQO93920.1"/>
    <property type="molecule type" value="Genomic_DNA"/>
</dbReference>
<dbReference type="AlphaFoldDB" id="A0A1V9AA22"/>
<dbReference type="SUPFAM" id="SSF52091">
    <property type="entry name" value="SpoIIaa-like"/>
    <property type="match status" value="1"/>
</dbReference>
<dbReference type="Pfam" id="PF13466">
    <property type="entry name" value="STAS_2"/>
    <property type="match status" value="1"/>
</dbReference>
<feature type="domain" description="STAS" evidence="1">
    <location>
        <begin position="199"/>
        <end position="250"/>
    </location>
</feature>
<dbReference type="InterPro" id="IPR002645">
    <property type="entry name" value="STAS_dom"/>
</dbReference>
<dbReference type="RefSeq" id="WP_081190839.1">
    <property type="nucleotide sequence ID" value="NZ_MWIH01000003.1"/>
</dbReference>
<dbReference type="Gene3D" id="3.30.750.24">
    <property type="entry name" value="STAS domain"/>
    <property type="match status" value="1"/>
</dbReference>
<evidence type="ECO:0000259" key="1">
    <source>
        <dbReference type="PROSITE" id="PS50801"/>
    </source>
</evidence>
<evidence type="ECO:0000313" key="2">
    <source>
        <dbReference type="EMBL" id="OQO93920.1"/>
    </source>
</evidence>
<evidence type="ECO:0000313" key="3">
    <source>
        <dbReference type="Proteomes" id="UP000192591"/>
    </source>
</evidence>
<dbReference type="STRING" id="1962155.B1813_05240"/>
<dbReference type="PROSITE" id="PS50801">
    <property type="entry name" value="STAS"/>
    <property type="match status" value="1"/>
</dbReference>
<sequence>MRRTSTLTVPVGHGWHDHACWFHSGNQHWREVLVPYLGEGVARDERLLYLSDKSEDELAEDLALLPGRDELVRSGRLTLLPMAPVRGVVGGSAVATQLARVRQAAEDAVSAGYRCLRLAADSAHPVQGRDDAIRFVHSELLIDELVSRAPVLLLCGYDGRFVDRRAAAALAFVHPIRQRAAFGIESGLYADMEDPHCWRLQGELDLASREVFEIALDAVPIHGDLHLKLGDLTFIDVGGVHALASLAERIAPRRLILDDPPTTLSRIVELSRADFPAMRRVPAVC</sequence>
<dbReference type="InterPro" id="IPR058548">
    <property type="entry name" value="MlaB-like_STAS"/>
</dbReference>
<comment type="caution">
    <text evidence="2">The sequence shown here is derived from an EMBL/GenBank/DDBJ whole genome shotgun (WGS) entry which is preliminary data.</text>
</comment>
<dbReference type="Proteomes" id="UP000192591">
    <property type="component" value="Unassembled WGS sequence"/>
</dbReference>
<reference evidence="2 3" key="1">
    <citation type="submission" date="2017-02" db="EMBL/GenBank/DDBJ databases">
        <title>Draft genome of Saccharomonospora sp. 154.</title>
        <authorList>
            <person name="Alonso-Carmona G.S."/>
            <person name="De La Haba R."/>
            <person name="Vera-Gargallo B."/>
            <person name="Sandoval-Trujillo A.H."/>
            <person name="Ramirez-Duran N."/>
            <person name="Ventosa A."/>
        </authorList>
    </citation>
    <scope>NUCLEOTIDE SEQUENCE [LARGE SCALE GENOMIC DNA]</scope>
    <source>
        <strain evidence="2 3">LRS4.154</strain>
    </source>
</reference>
<keyword evidence="3" id="KW-1185">Reference proteome</keyword>